<organism evidence="2 3">
    <name type="scientific">Actinoplanes auranticolor</name>
    <dbReference type="NCBI Taxonomy" id="47988"/>
    <lineage>
        <taxon>Bacteria</taxon>
        <taxon>Bacillati</taxon>
        <taxon>Actinomycetota</taxon>
        <taxon>Actinomycetes</taxon>
        <taxon>Micromonosporales</taxon>
        <taxon>Micromonosporaceae</taxon>
        <taxon>Actinoplanes</taxon>
    </lineage>
</organism>
<feature type="compositionally biased region" description="Low complexity" evidence="1">
    <location>
        <begin position="390"/>
        <end position="400"/>
    </location>
</feature>
<evidence type="ECO:0000256" key="1">
    <source>
        <dbReference type="SAM" id="MobiDB-lite"/>
    </source>
</evidence>
<dbReference type="SUPFAM" id="SSF53067">
    <property type="entry name" value="Actin-like ATPase domain"/>
    <property type="match status" value="1"/>
</dbReference>
<dbReference type="EMBL" id="BOQL01000021">
    <property type="protein sequence ID" value="GIM66634.1"/>
    <property type="molecule type" value="Genomic_DNA"/>
</dbReference>
<feature type="region of interest" description="Disordered" evidence="1">
    <location>
        <begin position="295"/>
        <end position="400"/>
    </location>
</feature>
<dbReference type="RefSeq" id="WP_212988417.1">
    <property type="nucleotide sequence ID" value="NZ_BAABEA010000019.1"/>
</dbReference>
<dbReference type="Gene3D" id="3.30.420.40">
    <property type="match status" value="4"/>
</dbReference>
<protein>
    <recommendedName>
        <fullName evidence="4">Hsp70 protein</fullName>
    </recommendedName>
</protein>
<gene>
    <name evidence="2" type="ORF">Aau02nite_23760</name>
</gene>
<accession>A0A919SA54</accession>
<keyword evidence="3" id="KW-1185">Reference proteome</keyword>
<sequence length="400" mass="40997">MPYVLGIDIGAGATKAAVCRRTDGAGGGWGPAQPVTLGLRSRTVSSGLVMTPEGDVVPADHGRSPAATSVGGYLHRVGDSLPMLFGDDYFPAHGLVAAMARWVVDRVWQQLDEPPERIALAYPSVWGHGRLHLVHSALGEADLAQTALVTRARAVVETHQAAGRVPAAGGMLLAYRIGGSSCEISVVVVHGPGRLELLGCAELAEVSGFDLRDATPADARAVIQSTVDLALHTVSSCGATRGDLGAVLIAGGSDDVYPHVSDLLSAAFPVPVLRDPDPPMTVAAGAALAVRPLVRRPAPPAAPSTAITSRSPGGQPRGGQPPQGQLPNGQLPGGQLPGEHVPGGPMPDGHMPGGHGPDGQLSGVVGRPTASWPEITRDDRAPDRPPRPPVDVAAVRVGER</sequence>
<dbReference type="Proteomes" id="UP000681340">
    <property type="component" value="Unassembled WGS sequence"/>
</dbReference>
<proteinExistence type="predicted"/>
<dbReference type="AlphaFoldDB" id="A0A919SA54"/>
<name>A0A919SA54_9ACTN</name>
<feature type="compositionally biased region" description="Basic and acidic residues" evidence="1">
    <location>
        <begin position="375"/>
        <end position="386"/>
    </location>
</feature>
<feature type="compositionally biased region" description="Low complexity" evidence="1">
    <location>
        <begin position="303"/>
        <end position="330"/>
    </location>
</feature>
<evidence type="ECO:0000313" key="3">
    <source>
        <dbReference type="Proteomes" id="UP000681340"/>
    </source>
</evidence>
<reference evidence="2" key="1">
    <citation type="submission" date="2021-03" db="EMBL/GenBank/DDBJ databases">
        <title>Whole genome shotgun sequence of Actinoplanes auranticolor NBRC 12245.</title>
        <authorList>
            <person name="Komaki H."/>
            <person name="Tamura T."/>
        </authorList>
    </citation>
    <scope>NUCLEOTIDE SEQUENCE</scope>
    <source>
        <strain evidence="2">NBRC 12245</strain>
    </source>
</reference>
<evidence type="ECO:0008006" key="4">
    <source>
        <dbReference type="Google" id="ProtNLM"/>
    </source>
</evidence>
<comment type="caution">
    <text evidence="2">The sequence shown here is derived from an EMBL/GenBank/DDBJ whole genome shotgun (WGS) entry which is preliminary data.</text>
</comment>
<evidence type="ECO:0000313" key="2">
    <source>
        <dbReference type="EMBL" id="GIM66634.1"/>
    </source>
</evidence>
<dbReference type="InterPro" id="IPR043129">
    <property type="entry name" value="ATPase_NBD"/>
</dbReference>